<dbReference type="InterPro" id="IPR001870">
    <property type="entry name" value="B30.2/SPRY"/>
</dbReference>
<dbReference type="Proteomes" id="UP001501920">
    <property type="component" value="Chromosome 12"/>
</dbReference>
<dbReference type="Pfam" id="PF00622">
    <property type="entry name" value="SPRY"/>
    <property type="match status" value="1"/>
</dbReference>
<dbReference type="Pfam" id="PF13516">
    <property type="entry name" value="LRR_6"/>
    <property type="match status" value="8"/>
</dbReference>
<dbReference type="SUPFAM" id="SSF49899">
    <property type="entry name" value="Concanavalin A-like lectins/glucanases"/>
    <property type="match status" value="1"/>
</dbReference>
<dbReference type="PANTHER" id="PTHR24106">
    <property type="entry name" value="NACHT, LRR AND CARD DOMAINS-CONTAINING"/>
    <property type="match status" value="1"/>
</dbReference>
<keyword evidence="5" id="KW-1185">Reference proteome</keyword>
<gene>
    <name evidence="4" type="primary">RNH1</name>
</gene>
<reference evidence="4" key="3">
    <citation type="submission" date="2025-09" db="UniProtKB">
        <authorList>
            <consortium name="Ensembl"/>
        </authorList>
    </citation>
    <scope>IDENTIFICATION</scope>
</reference>
<dbReference type="InterPro" id="IPR006553">
    <property type="entry name" value="Leu-rich_rpt_Cys-con_subtyp"/>
</dbReference>
<dbReference type="SMART" id="SM00449">
    <property type="entry name" value="SPRY"/>
    <property type="match status" value="1"/>
</dbReference>
<keyword evidence="1" id="KW-0433">Leucine-rich repeat</keyword>
<organism evidence="4 5">
    <name type="scientific">Pygocentrus nattereri</name>
    <name type="common">Red-bellied piranha</name>
    <dbReference type="NCBI Taxonomy" id="42514"/>
    <lineage>
        <taxon>Eukaryota</taxon>
        <taxon>Metazoa</taxon>
        <taxon>Chordata</taxon>
        <taxon>Craniata</taxon>
        <taxon>Vertebrata</taxon>
        <taxon>Euteleostomi</taxon>
        <taxon>Actinopterygii</taxon>
        <taxon>Neopterygii</taxon>
        <taxon>Teleostei</taxon>
        <taxon>Ostariophysi</taxon>
        <taxon>Characiformes</taxon>
        <taxon>Characoidei</taxon>
        <taxon>Pygocentrus</taxon>
    </lineage>
</organism>
<dbReference type="InterPro" id="IPR003879">
    <property type="entry name" value="Butyrophylin_SPRY"/>
</dbReference>
<dbReference type="GeneTree" id="ENSGT01150000287004"/>
<dbReference type="InterPro" id="IPR032675">
    <property type="entry name" value="LRR_dom_sf"/>
</dbReference>
<feature type="domain" description="B30.2/SPRY" evidence="3">
    <location>
        <begin position="536"/>
        <end position="725"/>
    </location>
</feature>
<dbReference type="SMART" id="SM00589">
    <property type="entry name" value="PRY"/>
    <property type="match status" value="1"/>
</dbReference>
<protein>
    <recommendedName>
        <fullName evidence="3">B30.2/SPRY domain-containing protein</fullName>
    </recommendedName>
</protein>
<dbReference type="InterPro" id="IPR013320">
    <property type="entry name" value="ConA-like_dom_sf"/>
</dbReference>
<dbReference type="PROSITE" id="PS50188">
    <property type="entry name" value="B302_SPRY"/>
    <property type="match status" value="1"/>
</dbReference>
<dbReference type="FunFam" id="3.80.10.10:FF:000538">
    <property type="entry name" value="Si:ch211-127b6.2"/>
    <property type="match status" value="1"/>
</dbReference>
<reference evidence="4" key="2">
    <citation type="submission" date="2025-08" db="UniProtKB">
        <authorList>
            <consortium name="Ensembl"/>
        </authorList>
    </citation>
    <scope>IDENTIFICATION</scope>
</reference>
<dbReference type="InterPro" id="IPR001611">
    <property type="entry name" value="Leu-rich_rpt"/>
</dbReference>
<evidence type="ECO:0000256" key="1">
    <source>
        <dbReference type="ARBA" id="ARBA00022614"/>
    </source>
</evidence>
<evidence type="ECO:0000256" key="2">
    <source>
        <dbReference type="ARBA" id="ARBA00022737"/>
    </source>
</evidence>
<dbReference type="AlphaFoldDB" id="A0A3B4C568"/>
<dbReference type="InterPro" id="IPR006574">
    <property type="entry name" value="PRY"/>
</dbReference>
<dbReference type="Gene3D" id="3.80.10.10">
    <property type="entry name" value="Ribonuclease Inhibitor"/>
    <property type="match status" value="3"/>
</dbReference>
<dbReference type="SMART" id="SM00367">
    <property type="entry name" value="LRR_CC"/>
    <property type="match status" value="7"/>
</dbReference>
<accession>A0A3B4C568</accession>
<dbReference type="OMA" id="CPAHTIP"/>
<keyword evidence="2" id="KW-0677">Repeat</keyword>
<name>A0A3B4C568_PYGNA</name>
<dbReference type="PRINTS" id="PR01407">
    <property type="entry name" value="BUTYPHLNCDUF"/>
</dbReference>
<dbReference type="CDD" id="cd16040">
    <property type="entry name" value="SPRY_PRY_SNTX"/>
    <property type="match status" value="1"/>
</dbReference>
<evidence type="ECO:0000313" key="4">
    <source>
        <dbReference type="Ensembl" id="ENSPNAP00000006016.2"/>
    </source>
</evidence>
<dbReference type="InterPro" id="IPR051261">
    <property type="entry name" value="NLR"/>
</dbReference>
<dbReference type="Ensembl" id="ENSPNAT00000004294.2">
    <property type="protein sequence ID" value="ENSPNAP00000006016.2"/>
    <property type="gene ID" value="ENSPNAG00000035838.1"/>
</dbReference>
<dbReference type="FunFam" id="2.60.120.920:FF:000037">
    <property type="entry name" value="Si:dkey-191j3.2"/>
    <property type="match status" value="1"/>
</dbReference>
<dbReference type="PROSITE" id="PS51450">
    <property type="entry name" value="LRR"/>
    <property type="match status" value="3"/>
</dbReference>
<sequence length="725" mass="79710">MSAFAITLTAFTAYIVKDKFSKKQLSPAQCSVITYMRVQSENKKEELNLKKFNTSEEGYRRLIPAVTNCRKAQFAGCSLTALCLEILSTGLKTENSSVKELDLSKNDLQDAGVEQLSSGLKSSHCKLEIIRLAMCKLSAQSCDTLQSVLQTETSCLKELDLSNNDLQDAGLKNLSVALKSSHCKLEIIRLAVCKLSAQSCNTLQSVLQTETSCLKELDLSNNDLQDAGLKNLSVGLKGSHCKLEIIRLAVCKLSAQSCDTLKSVLQTESSCLKELDLSNNDLQDAGVRNLSVGLKSSHCKLEILRLAVCKLSTQSCNTLQSVLQTETSCLKELDLSNNDLQDAGVRNLSVGLKSSHCKLEIVRLVVCKLSAQSCDTLNSVLQTETSCLKELNLSNNDLYDSGVANLSVGLKSSHCKLQILRLALCNLGVNTCERLGSLLKLEKSLKALDLSNNDLQDSGVELLSAGLKTGDCKLEILILSGCMIKEEGCSSLASALSSNLSHLKELDLTYNHPGESGVKVLSARLEDPRCTLRTLRVEHGGENRIEPGLKKYSCEFTLDPNTAHRDLALTDRNRKVERVGKYHSYPDHPERFDEWYQVLCRESLTGRCYWEAERSGTVEIAVTYKSIRRKGDSADCGFGLNEKSWSLICSDNRYSVCHNNNETELSTRPSSKRVGVYVDCPAGSLSFYSVSDDQTLTHLHTFSTTFTEPLCAGFLVWNDSSVCLK</sequence>
<dbReference type="SMART" id="SM00368">
    <property type="entry name" value="LRR_RI"/>
    <property type="match status" value="14"/>
</dbReference>
<reference evidence="4 5" key="1">
    <citation type="submission" date="2020-10" db="EMBL/GenBank/DDBJ databases">
        <title>Pygocentrus nattereri (red-bellied piranha) genome, fPygNat1, primary haplotype.</title>
        <authorList>
            <person name="Myers G."/>
            <person name="Meyer A."/>
            <person name="Karagic N."/>
            <person name="Pippel M."/>
            <person name="Winkler S."/>
            <person name="Tracey A."/>
            <person name="Wood J."/>
            <person name="Formenti G."/>
            <person name="Howe K."/>
            <person name="Fedrigo O."/>
            <person name="Jarvis E.D."/>
        </authorList>
    </citation>
    <scope>NUCLEOTIDE SEQUENCE [LARGE SCALE GENOMIC DNA]</scope>
</reference>
<dbReference type="Pfam" id="PF13765">
    <property type="entry name" value="PRY"/>
    <property type="match status" value="1"/>
</dbReference>
<evidence type="ECO:0000313" key="5">
    <source>
        <dbReference type="Proteomes" id="UP001501920"/>
    </source>
</evidence>
<dbReference type="InterPro" id="IPR003877">
    <property type="entry name" value="SPRY_dom"/>
</dbReference>
<dbReference type="InterPro" id="IPR043136">
    <property type="entry name" value="B30.2/SPRY_sf"/>
</dbReference>
<evidence type="ECO:0000259" key="3">
    <source>
        <dbReference type="PROSITE" id="PS50188"/>
    </source>
</evidence>
<dbReference type="SUPFAM" id="SSF52047">
    <property type="entry name" value="RNI-like"/>
    <property type="match status" value="2"/>
</dbReference>
<proteinExistence type="predicted"/>
<dbReference type="Gene3D" id="2.60.120.920">
    <property type="match status" value="1"/>
</dbReference>